<name>A0A2K0XJA3_9BACT</name>
<organism evidence="1 2">
    <name type="scientific">Hoylesella timonensis</name>
    <dbReference type="NCBI Taxonomy" id="386414"/>
    <lineage>
        <taxon>Bacteria</taxon>
        <taxon>Pseudomonadati</taxon>
        <taxon>Bacteroidota</taxon>
        <taxon>Bacteroidia</taxon>
        <taxon>Bacteroidales</taxon>
        <taxon>Prevotellaceae</taxon>
        <taxon>Hoylesella</taxon>
    </lineage>
</organism>
<comment type="caution">
    <text evidence="1">The sequence shown here is derived from an EMBL/GenBank/DDBJ whole genome shotgun (WGS) entry which is preliminary data.</text>
</comment>
<dbReference type="Proteomes" id="UP000236634">
    <property type="component" value="Unassembled WGS sequence"/>
</dbReference>
<evidence type="ECO:0000313" key="1">
    <source>
        <dbReference type="EMBL" id="PNP94605.1"/>
    </source>
</evidence>
<sequence>MKISKIEKNDRQTPNKNGLILTNKTSFGVRTLNYHAWKHVLEVLFACFSGIKACKLRAYLNALTAKKG</sequence>
<gene>
    <name evidence="1" type="ORF">BFS16_06860</name>
</gene>
<evidence type="ECO:0000313" key="2">
    <source>
        <dbReference type="Proteomes" id="UP000236634"/>
    </source>
</evidence>
<reference evidence="1 2" key="1">
    <citation type="submission" date="2017-03" db="EMBL/GenBank/DDBJ databases">
        <authorList>
            <person name="Afonso C.L."/>
            <person name="Miller P.J."/>
            <person name="Scott M.A."/>
            <person name="Spackman E."/>
            <person name="Goraichik I."/>
            <person name="Dimitrov K.M."/>
            <person name="Suarez D.L."/>
            <person name="Swayne D.E."/>
        </authorList>
    </citation>
    <scope>NUCLEOTIDE SEQUENCE [LARGE SCALE GENOMIC DNA]</scope>
    <source>
        <strain evidence="1 2">DNF00076</strain>
    </source>
</reference>
<dbReference type="AlphaFoldDB" id="A0A2K0XJA3"/>
<proteinExistence type="predicted"/>
<protein>
    <submittedName>
        <fullName evidence="1">Uncharacterized protein</fullName>
    </submittedName>
</protein>
<dbReference type="EMBL" id="NBAX01000005">
    <property type="protein sequence ID" value="PNP94605.1"/>
    <property type="molecule type" value="Genomic_DNA"/>
</dbReference>
<accession>A0A2K0XJA3</accession>